<dbReference type="AlphaFoldDB" id="A0A5N5DSU4"/>
<sequence>MKNESPNKKDIITFNISGAVKGPSCSSAPPLDTCVRWSIPLAVKRILGTSAHRMGLYYTSWSGRVVNKYDSDIWAKTLSEYKYSTPQKDTAIGDILCERAPSSAGTDPDSPGKETQENVMSLPDMDPGIFETFVIDYMYTGKIQKRPDWLLEGYIFAVDYRVLGLRDHIVCDFYWAYVWGDEVELPAYQLVSRAFKALSPERMLTTQVATVFTVRDSQMVKVSAKGGIYNAAFSPTFGNGEGAPDAADHAHGITIKLQKELGPGFTSGHVYQLEYTPNWYQDPTSSGCLPTSPPSMETRSPTLSTWPKFSSTAVYLTRLHAAQSPTVPVLRSSALQVVCRPLRRRWKPVHQCFRLADFSFTAMNSEIALFFSVVCRNSSLESFAVLSANETCPPMNTKPKSCQPIERFRQK</sequence>
<gene>
    <name evidence="1" type="ORF">DBV05_g85</name>
</gene>
<dbReference type="EMBL" id="VCHE01000001">
    <property type="protein sequence ID" value="KAB2581086.1"/>
    <property type="molecule type" value="Genomic_DNA"/>
</dbReference>
<evidence type="ECO:0000313" key="1">
    <source>
        <dbReference type="EMBL" id="KAB2581086.1"/>
    </source>
</evidence>
<dbReference type="Gene3D" id="3.30.710.10">
    <property type="entry name" value="Potassium Channel Kv1.1, Chain A"/>
    <property type="match status" value="1"/>
</dbReference>
<dbReference type="OrthoDB" id="194443at2759"/>
<reference evidence="1 2" key="1">
    <citation type="journal article" date="2019" name="Sci. Rep.">
        <title>A multi-omics analysis of the grapevine pathogen Lasiodiplodia theobromae reveals that temperature affects the expression of virulence- and pathogenicity-related genes.</title>
        <authorList>
            <person name="Felix C."/>
            <person name="Meneses R."/>
            <person name="Goncalves M.F.M."/>
            <person name="Tilleman L."/>
            <person name="Duarte A.S."/>
            <person name="Jorrin-Novo J.V."/>
            <person name="Van de Peer Y."/>
            <person name="Deforce D."/>
            <person name="Van Nieuwerburgh F."/>
            <person name="Esteves A.C."/>
            <person name="Alves A."/>
        </authorList>
    </citation>
    <scope>NUCLEOTIDE SEQUENCE [LARGE SCALE GENOMIC DNA]</scope>
    <source>
        <strain evidence="1 2">LA-SOL3</strain>
    </source>
</reference>
<evidence type="ECO:0008006" key="3">
    <source>
        <dbReference type="Google" id="ProtNLM"/>
    </source>
</evidence>
<dbReference type="CDD" id="cd18186">
    <property type="entry name" value="BTB_POZ_ZBTB_KLHL-like"/>
    <property type="match status" value="1"/>
</dbReference>
<dbReference type="InterPro" id="IPR011333">
    <property type="entry name" value="SKP1/BTB/POZ_sf"/>
</dbReference>
<proteinExistence type="predicted"/>
<evidence type="ECO:0000313" key="2">
    <source>
        <dbReference type="Proteomes" id="UP000325902"/>
    </source>
</evidence>
<organism evidence="1 2">
    <name type="scientific">Lasiodiplodia theobromae</name>
    <dbReference type="NCBI Taxonomy" id="45133"/>
    <lineage>
        <taxon>Eukaryota</taxon>
        <taxon>Fungi</taxon>
        <taxon>Dikarya</taxon>
        <taxon>Ascomycota</taxon>
        <taxon>Pezizomycotina</taxon>
        <taxon>Dothideomycetes</taxon>
        <taxon>Dothideomycetes incertae sedis</taxon>
        <taxon>Botryosphaeriales</taxon>
        <taxon>Botryosphaeriaceae</taxon>
        <taxon>Lasiodiplodia</taxon>
    </lineage>
</organism>
<comment type="caution">
    <text evidence="1">The sequence shown here is derived from an EMBL/GenBank/DDBJ whole genome shotgun (WGS) entry which is preliminary data.</text>
</comment>
<dbReference type="Proteomes" id="UP000325902">
    <property type="component" value="Unassembled WGS sequence"/>
</dbReference>
<keyword evidence="2" id="KW-1185">Reference proteome</keyword>
<accession>A0A5N5DSU4</accession>
<name>A0A5N5DSU4_9PEZI</name>
<protein>
    <recommendedName>
        <fullName evidence="3">BTB domain-containing protein</fullName>
    </recommendedName>
</protein>